<dbReference type="SUPFAM" id="SSF57850">
    <property type="entry name" value="RING/U-box"/>
    <property type="match status" value="1"/>
</dbReference>
<dbReference type="PROSITE" id="PS50089">
    <property type="entry name" value="ZF_RING_2"/>
    <property type="match status" value="1"/>
</dbReference>
<dbReference type="PROSITE" id="PS00518">
    <property type="entry name" value="ZF_RING_1"/>
    <property type="match status" value="1"/>
</dbReference>
<organism evidence="5">
    <name type="scientific">viral metagenome</name>
    <dbReference type="NCBI Taxonomy" id="1070528"/>
    <lineage>
        <taxon>unclassified sequences</taxon>
        <taxon>metagenomes</taxon>
        <taxon>organismal metagenomes</taxon>
    </lineage>
</organism>
<name>A0A6C0JUD9_9ZZZZ</name>
<feature type="domain" description="RING-type" evidence="4">
    <location>
        <begin position="24"/>
        <end position="76"/>
    </location>
</feature>
<dbReference type="InterPro" id="IPR013083">
    <property type="entry name" value="Znf_RING/FYVE/PHD"/>
</dbReference>
<protein>
    <recommendedName>
        <fullName evidence="4">RING-type domain-containing protein</fullName>
    </recommendedName>
</protein>
<evidence type="ECO:0000313" key="5">
    <source>
        <dbReference type="EMBL" id="QHU08426.1"/>
    </source>
</evidence>
<dbReference type="InterPro" id="IPR017907">
    <property type="entry name" value="Znf_RING_CS"/>
</dbReference>
<keyword evidence="2" id="KW-0863">Zinc-finger</keyword>
<keyword evidence="3" id="KW-0862">Zinc</keyword>
<evidence type="ECO:0000256" key="2">
    <source>
        <dbReference type="ARBA" id="ARBA00022771"/>
    </source>
</evidence>
<proteinExistence type="predicted"/>
<reference evidence="5" key="1">
    <citation type="journal article" date="2020" name="Nature">
        <title>Giant virus diversity and host interactions through global metagenomics.</title>
        <authorList>
            <person name="Schulz F."/>
            <person name="Roux S."/>
            <person name="Paez-Espino D."/>
            <person name="Jungbluth S."/>
            <person name="Walsh D.A."/>
            <person name="Denef V.J."/>
            <person name="McMahon K.D."/>
            <person name="Konstantinidis K.T."/>
            <person name="Eloe-Fadrosh E.A."/>
            <person name="Kyrpides N.C."/>
            <person name="Woyke T."/>
        </authorList>
    </citation>
    <scope>NUCLEOTIDE SEQUENCE</scope>
    <source>
        <strain evidence="5">GVMAG-S-1062768-28</strain>
    </source>
</reference>
<sequence length="178" mass="20457">MSTYEITTSGMVVTKPVEETEQVCPVCQQTCDPKYALDCGQCKHSLCFSCLVGMFQIWCSKNEKYPIVYYACPMCREEIKFLTASPEEFQSSDLMRCLLWKNSRNTICFQNDCGVKISLVLNRCEAGCISCRDTTWSISYYFHDRPVMTVRTGGIEDPKRAIKTTFKAKHPIFNCRKK</sequence>
<keyword evidence="1" id="KW-0479">Metal-binding</keyword>
<dbReference type="InterPro" id="IPR001841">
    <property type="entry name" value="Znf_RING"/>
</dbReference>
<dbReference type="Gene3D" id="3.30.40.10">
    <property type="entry name" value="Zinc/RING finger domain, C3HC4 (zinc finger)"/>
    <property type="match status" value="1"/>
</dbReference>
<accession>A0A6C0JUD9</accession>
<evidence type="ECO:0000259" key="4">
    <source>
        <dbReference type="PROSITE" id="PS50089"/>
    </source>
</evidence>
<evidence type="ECO:0000256" key="3">
    <source>
        <dbReference type="ARBA" id="ARBA00022833"/>
    </source>
</evidence>
<dbReference type="EMBL" id="MN740696">
    <property type="protein sequence ID" value="QHU08426.1"/>
    <property type="molecule type" value="Genomic_DNA"/>
</dbReference>
<dbReference type="AlphaFoldDB" id="A0A6C0JUD9"/>
<dbReference type="GO" id="GO:0008270">
    <property type="term" value="F:zinc ion binding"/>
    <property type="evidence" value="ECO:0007669"/>
    <property type="project" value="UniProtKB-KW"/>
</dbReference>
<evidence type="ECO:0000256" key="1">
    <source>
        <dbReference type="ARBA" id="ARBA00022723"/>
    </source>
</evidence>